<evidence type="ECO:0000259" key="4">
    <source>
        <dbReference type="Pfam" id="PF24384"/>
    </source>
</evidence>
<feature type="transmembrane region" description="Helical" evidence="2">
    <location>
        <begin position="694"/>
        <end position="711"/>
    </location>
</feature>
<dbReference type="InParanoid" id="A0A163B7A2"/>
<dbReference type="SUPFAM" id="SSF56300">
    <property type="entry name" value="Metallo-dependent phosphatases"/>
    <property type="match status" value="1"/>
</dbReference>
<sequence>MVWNKRISPSTLFCLVITFIAFIRACNLYRDSTKSLRPSKSHLDNNDLDLLNARKKIYDPLVIGAKPSNIFYFIQVSDIHISRFKTKGHTQNFLHFLQSSLPTIKPEFVVVTGDLTDAKDPGGVNSYQSAEEWEIYEKAVKERGSDTPWYDLRGNHDCFNMASWSSDQNLYRKYGKSASLVEQGQGVYSWSANKTFGQYKFIAADVCPKKGPARPFNFFGYMPSTTMDRLEAEVLEGSYNHTFLFVHYPTTTVLFGTSSTGHTYHDIAQHISVYFCGHLHRLVAGLGDVLKSYDPTSDTLELEVGDLKDHGAYRIVAVDHDLVSFVDVDLPLAQIGAFEPSPELEWPDPPIKPAPVILITNPKDAQFTLAHKEPIARIGTSTHIRMLIFSEYSPDELKVRLSVDGNRHPFPALFVGNSSLPLWVSSWEANDFNDFQTHNLVVQVTAPDGQVGQSEVLFRVDHSRLYIKSGIFGKLVMKGQLATTLRGLSILAVVGLLTLLLVPKVWADIYPSKGDQILVEIHKLDQVDQSPYQGLYRQCLLWYLRFVRLPQVDFLSWFMCWITILSLVCLPWFRAEFIPTGETADERLGTFYMWGLVLNQQWIPLSDTWMYATMHFCDDIAVFVLLFAWRTVDSCDLYCRSNPNSNSNDGHRSQQLYERAWFKGFEIVYLLWRISELAALAAFYGGFWPYFFESILWLWSAYVGYVLLLGAKHGLLRKRSRSDRIGVILEGCPGCLEGTPNQQQLPFTLDTQRERGGGVDRQANDNEEAAPLLVNSSVPESTGLSSGITSSSPLLDSSEGPVQVKSRKRGTRSPTEASTD</sequence>
<keyword evidence="2" id="KW-0812">Transmembrane</keyword>
<feature type="compositionally biased region" description="Basic and acidic residues" evidence="1">
    <location>
        <begin position="754"/>
        <end position="764"/>
    </location>
</feature>
<feature type="domain" description="TMEM62 C-terminal" evidence="5">
    <location>
        <begin position="492"/>
        <end position="671"/>
    </location>
</feature>
<feature type="transmembrane region" description="Helical" evidence="2">
    <location>
        <begin position="667"/>
        <end position="688"/>
    </location>
</feature>
<dbReference type="InterPro" id="IPR029052">
    <property type="entry name" value="Metallo-depent_PP-like"/>
</dbReference>
<keyword evidence="7" id="KW-1185">Reference proteome</keyword>
<feature type="transmembrane region" description="Helical" evidence="2">
    <location>
        <begin position="609"/>
        <end position="629"/>
    </location>
</feature>
<dbReference type="AlphaFoldDB" id="A0A163B7A2"/>
<dbReference type="Gene3D" id="3.60.21.10">
    <property type="match status" value="1"/>
</dbReference>
<dbReference type="PANTHER" id="PTHR14795">
    <property type="entry name" value="HELICASE RELATED"/>
    <property type="match status" value="1"/>
</dbReference>
<feature type="domain" description="TMEM62 Ig-like" evidence="4">
    <location>
        <begin position="354"/>
        <end position="455"/>
    </location>
</feature>
<dbReference type="InterPro" id="IPR056229">
    <property type="entry name" value="Ig_TMM62"/>
</dbReference>
<evidence type="ECO:0000259" key="5">
    <source>
        <dbReference type="Pfam" id="PF24394"/>
    </source>
</evidence>
<accession>A0A163B7A2</accession>
<evidence type="ECO:0000313" key="6">
    <source>
        <dbReference type="EMBL" id="OAD78631.1"/>
    </source>
</evidence>
<dbReference type="RefSeq" id="XP_018296671.1">
    <property type="nucleotide sequence ID" value="XM_018438179.1"/>
</dbReference>
<feature type="domain" description="Calcineurin-like phosphoesterase" evidence="3">
    <location>
        <begin position="73"/>
        <end position="281"/>
    </location>
</feature>
<protein>
    <submittedName>
        <fullName evidence="6">Uncharacterized protein</fullName>
    </submittedName>
</protein>
<feature type="compositionally biased region" description="Low complexity" evidence="1">
    <location>
        <begin position="780"/>
        <end position="801"/>
    </location>
</feature>
<feature type="transmembrane region" description="Helical" evidence="2">
    <location>
        <begin position="487"/>
        <end position="507"/>
    </location>
</feature>
<evidence type="ECO:0000256" key="1">
    <source>
        <dbReference type="SAM" id="MobiDB-lite"/>
    </source>
</evidence>
<dbReference type="STRING" id="763407.A0A163B7A2"/>
<dbReference type="OrthoDB" id="45365at2759"/>
<dbReference type="InterPro" id="IPR004843">
    <property type="entry name" value="Calcineurin-like_PHP"/>
</dbReference>
<dbReference type="GeneID" id="28999085"/>
<evidence type="ECO:0000256" key="2">
    <source>
        <dbReference type="SAM" id="Phobius"/>
    </source>
</evidence>
<gene>
    <name evidence="6" type="ORF">PHYBLDRAFT_179623</name>
</gene>
<organism evidence="6 7">
    <name type="scientific">Phycomyces blakesleeanus (strain ATCC 8743b / DSM 1359 / FGSC 10004 / NBRC 33097 / NRRL 1555)</name>
    <dbReference type="NCBI Taxonomy" id="763407"/>
    <lineage>
        <taxon>Eukaryota</taxon>
        <taxon>Fungi</taxon>
        <taxon>Fungi incertae sedis</taxon>
        <taxon>Mucoromycota</taxon>
        <taxon>Mucoromycotina</taxon>
        <taxon>Mucoromycetes</taxon>
        <taxon>Mucorales</taxon>
        <taxon>Phycomycetaceae</taxon>
        <taxon>Phycomyces</taxon>
    </lineage>
</organism>
<dbReference type="Pfam" id="PF24394">
    <property type="entry name" value="TMEM62_C"/>
    <property type="match status" value="1"/>
</dbReference>
<keyword evidence="2" id="KW-1133">Transmembrane helix</keyword>
<dbReference type="Proteomes" id="UP000077315">
    <property type="component" value="Unassembled WGS sequence"/>
</dbReference>
<keyword evidence="2" id="KW-0472">Membrane</keyword>
<dbReference type="Pfam" id="PF24384">
    <property type="entry name" value="Ig_TMM62"/>
    <property type="match status" value="1"/>
</dbReference>
<dbReference type="PANTHER" id="PTHR14795:SF0">
    <property type="entry name" value="TRANSMEMBRANE PROTEIN 62"/>
    <property type="match status" value="1"/>
</dbReference>
<feature type="region of interest" description="Disordered" evidence="1">
    <location>
        <begin position="754"/>
        <end position="820"/>
    </location>
</feature>
<dbReference type="Pfam" id="PF00149">
    <property type="entry name" value="Metallophos"/>
    <property type="match status" value="1"/>
</dbReference>
<dbReference type="GO" id="GO:0016787">
    <property type="term" value="F:hydrolase activity"/>
    <property type="evidence" value="ECO:0007669"/>
    <property type="project" value="InterPro"/>
</dbReference>
<reference evidence="7" key="1">
    <citation type="submission" date="2015-06" db="EMBL/GenBank/DDBJ databases">
        <title>Expansion of signal transduction pathways in fungi by whole-genome duplication.</title>
        <authorList>
            <consortium name="DOE Joint Genome Institute"/>
            <person name="Corrochano L.M."/>
            <person name="Kuo A."/>
            <person name="Marcet-Houben M."/>
            <person name="Polaino S."/>
            <person name="Salamov A."/>
            <person name="Villalobos J.M."/>
            <person name="Alvarez M.I."/>
            <person name="Avalos J."/>
            <person name="Benito E.P."/>
            <person name="Benoit I."/>
            <person name="Burger G."/>
            <person name="Camino L.P."/>
            <person name="Canovas D."/>
            <person name="Cerda-Olmedo E."/>
            <person name="Cheng J.-F."/>
            <person name="Dominguez A."/>
            <person name="Elias M."/>
            <person name="Eslava A.P."/>
            <person name="Glaser F."/>
            <person name="Grimwood J."/>
            <person name="Gutierrez G."/>
            <person name="Heitman J."/>
            <person name="Henrissat B."/>
            <person name="Iturriaga E.A."/>
            <person name="Lang B.F."/>
            <person name="Lavin J.L."/>
            <person name="Lee S."/>
            <person name="Li W."/>
            <person name="Lindquist E."/>
            <person name="Lopez-Garcia S."/>
            <person name="Luque E.M."/>
            <person name="Marcos A.T."/>
            <person name="Martin J."/>
            <person name="McCluskey K."/>
            <person name="Medina H.R."/>
            <person name="Miralles-Duran A."/>
            <person name="Miyazaki A."/>
            <person name="Munoz-Torres E."/>
            <person name="Oguiza J.A."/>
            <person name="Ohm R."/>
            <person name="Olmedo M."/>
            <person name="Orejas M."/>
            <person name="Ortiz-Castellanos L."/>
            <person name="Pisabarro A.G."/>
            <person name="Rodriguez-Romero J."/>
            <person name="Ruiz-Herrera J."/>
            <person name="Ruiz-Vazquez R."/>
            <person name="Sanz C."/>
            <person name="Schackwitz W."/>
            <person name="Schmutz J."/>
            <person name="Shahriari M."/>
            <person name="Shelest E."/>
            <person name="Silva-Franco F."/>
            <person name="Soanes D."/>
            <person name="Syed K."/>
            <person name="Tagua V.G."/>
            <person name="Talbot N.J."/>
            <person name="Thon M."/>
            <person name="De vries R.P."/>
            <person name="Wiebenga A."/>
            <person name="Yadav J.S."/>
            <person name="Braun E.L."/>
            <person name="Baker S."/>
            <person name="Garre V."/>
            <person name="Horwitz B."/>
            <person name="Torres-Martinez S."/>
            <person name="Idnurm A."/>
            <person name="Herrera-Estrella A."/>
            <person name="Gabaldon T."/>
            <person name="Grigoriev I.V."/>
        </authorList>
    </citation>
    <scope>NUCLEOTIDE SEQUENCE [LARGE SCALE GENOMIC DNA]</scope>
    <source>
        <strain evidence="7">NRRL 1555(-)</strain>
    </source>
</reference>
<feature type="transmembrane region" description="Helical" evidence="2">
    <location>
        <begin position="554"/>
        <end position="573"/>
    </location>
</feature>
<dbReference type="VEuPathDB" id="FungiDB:PHYBLDRAFT_179623"/>
<name>A0A163B7A2_PHYB8</name>
<evidence type="ECO:0000259" key="3">
    <source>
        <dbReference type="Pfam" id="PF00149"/>
    </source>
</evidence>
<evidence type="ECO:0000313" key="7">
    <source>
        <dbReference type="Proteomes" id="UP000077315"/>
    </source>
</evidence>
<dbReference type="EMBL" id="KV440973">
    <property type="protein sequence ID" value="OAD78631.1"/>
    <property type="molecule type" value="Genomic_DNA"/>
</dbReference>
<proteinExistence type="predicted"/>
<dbReference type="InterPro" id="IPR056230">
    <property type="entry name" value="TMEM62_C"/>
</dbReference>